<organism evidence="2 3">
    <name type="scientific">Mycena sanguinolenta</name>
    <dbReference type="NCBI Taxonomy" id="230812"/>
    <lineage>
        <taxon>Eukaryota</taxon>
        <taxon>Fungi</taxon>
        <taxon>Dikarya</taxon>
        <taxon>Basidiomycota</taxon>
        <taxon>Agaricomycotina</taxon>
        <taxon>Agaricomycetes</taxon>
        <taxon>Agaricomycetidae</taxon>
        <taxon>Agaricales</taxon>
        <taxon>Marasmiineae</taxon>
        <taxon>Mycenaceae</taxon>
        <taxon>Mycena</taxon>
    </lineage>
</organism>
<dbReference type="Proteomes" id="UP000623467">
    <property type="component" value="Unassembled WGS sequence"/>
</dbReference>
<dbReference type="OrthoDB" id="3252135at2759"/>
<name>A0A8H6YZL4_9AGAR</name>
<gene>
    <name evidence="2" type="ORF">MSAN_00852900</name>
</gene>
<evidence type="ECO:0000313" key="3">
    <source>
        <dbReference type="Proteomes" id="UP000623467"/>
    </source>
</evidence>
<evidence type="ECO:0000313" key="2">
    <source>
        <dbReference type="EMBL" id="KAF7367882.1"/>
    </source>
</evidence>
<protein>
    <submittedName>
        <fullName evidence="2">Uncharacterized protein</fullName>
    </submittedName>
</protein>
<feature type="region of interest" description="Disordered" evidence="1">
    <location>
        <begin position="335"/>
        <end position="354"/>
    </location>
</feature>
<sequence length="427" mass="47636">MITMLSCSTLGDINTELLQLPAYSPPTILPSYSPDPATGEERLDHTPRTRTHPTGTYIKQCGRDSVALSDQDVGASVPVYGRHASISGFVSLEDRETVSEILLKIKGKMEVMISESGSLATTLVHDSYTLWSSHKPSTSTSTCPSAVPFSVSLPTDFRDSDGLPHRLPPTYEVPCAAAPGMFFKTSYILSVTITRTVSKRLRFLSTSKTIPIRFIYAPRTHPWRPIQHSSDFLLDVKRMPEEFRQSVTPLLPRPHISTALPMDLQLFLPTVEIFGLDDIIPFHVQLTGRVSALREFIPLDDTPTLTPPIVGSLIRQITVEINDRTATRQLVIGHAKMSPRPPGPDAHEHEEEAEVSLDWDGEVRCKTDTMVAGFDAGCIRIQDFILIELRPHHASTRSEYVTLRHSHPIKLVTESWVDYSLTRNDPR</sequence>
<accession>A0A8H6YZL4</accession>
<dbReference type="Gene3D" id="2.60.40.640">
    <property type="match status" value="1"/>
</dbReference>
<dbReference type="EMBL" id="JACAZH010000005">
    <property type="protein sequence ID" value="KAF7367882.1"/>
    <property type="molecule type" value="Genomic_DNA"/>
</dbReference>
<proteinExistence type="predicted"/>
<feature type="region of interest" description="Disordered" evidence="1">
    <location>
        <begin position="28"/>
        <end position="57"/>
    </location>
</feature>
<reference evidence="2" key="1">
    <citation type="submission" date="2020-05" db="EMBL/GenBank/DDBJ databases">
        <title>Mycena genomes resolve the evolution of fungal bioluminescence.</title>
        <authorList>
            <person name="Tsai I.J."/>
        </authorList>
    </citation>
    <scope>NUCLEOTIDE SEQUENCE</scope>
    <source>
        <strain evidence="2">160909Yilan</strain>
    </source>
</reference>
<evidence type="ECO:0000256" key="1">
    <source>
        <dbReference type="SAM" id="MobiDB-lite"/>
    </source>
</evidence>
<dbReference type="InterPro" id="IPR014752">
    <property type="entry name" value="Arrestin-like_C"/>
</dbReference>
<comment type="caution">
    <text evidence="2">The sequence shown here is derived from an EMBL/GenBank/DDBJ whole genome shotgun (WGS) entry which is preliminary data.</text>
</comment>
<dbReference type="AlphaFoldDB" id="A0A8H6YZL4"/>
<keyword evidence="3" id="KW-1185">Reference proteome</keyword>